<evidence type="ECO:0000256" key="1">
    <source>
        <dbReference type="SAM" id="MobiDB-lite"/>
    </source>
</evidence>
<gene>
    <name evidence="3" type="primary">Aste57867_18847</name>
    <name evidence="2" type="ORF">As57867_018783</name>
    <name evidence="3" type="ORF">ASTE57867_18847</name>
</gene>
<reference evidence="3 4" key="1">
    <citation type="submission" date="2019-03" db="EMBL/GenBank/DDBJ databases">
        <authorList>
            <person name="Gaulin E."/>
            <person name="Dumas B."/>
        </authorList>
    </citation>
    <scope>NUCLEOTIDE SEQUENCE [LARGE SCALE GENOMIC DNA]</scope>
    <source>
        <strain evidence="3">CBS 568.67</strain>
    </source>
</reference>
<feature type="region of interest" description="Disordered" evidence="1">
    <location>
        <begin position="247"/>
        <end position="267"/>
    </location>
</feature>
<evidence type="ECO:0000313" key="3">
    <source>
        <dbReference type="EMBL" id="VFT95581.1"/>
    </source>
</evidence>
<keyword evidence="4" id="KW-1185">Reference proteome</keyword>
<proteinExistence type="predicted"/>
<dbReference type="Proteomes" id="UP000332933">
    <property type="component" value="Unassembled WGS sequence"/>
</dbReference>
<feature type="compositionally biased region" description="Low complexity" evidence="1">
    <location>
        <begin position="224"/>
        <end position="233"/>
    </location>
</feature>
<accession>A0A485LBE0</accession>
<name>A0A485LBE0_9STRA</name>
<organism evidence="3 4">
    <name type="scientific">Aphanomyces stellatus</name>
    <dbReference type="NCBI Taxonomy" id="120398"/>
    <lineage>
        <taxon>Eukaryota</taxon>
        <taxon>Sar</taxon>
        <taxon>Stramenopiles</taxon>
        <taxon>Oomycota</taxon>
        <taxon>Saprolegniomycetes</taxon>
        <taxon>Saprolegniales</taxon>
        <taxon>Verrucalvaceae</taxon>
        <taxon>Aphanomyces</taxon>
    </lineage>
</organism>
<feature type="region of interest" description="Disordered" evidence="1">
    <location>
        <begin position="1"/>
        <end position="233"/>
    </location>
</feature>
<evidence type="ECO:0000313" key="4">
    <source>
        <dbReference type="Proteomes" id="UP000332933"/>
    </source>
</evidence>
<evidence type="ECO:0000313" key="2">
    <source>
        <dbReference type="EMBL" id="KAF0689736.1"/>
    </source>
</evidence>
<reference evidence="2" key="2">
    <citation type="submission" date="2019-06" db="EMBL/GenBank/DDBJ databases">
        <title>Genomics analysis of Aphanomyces spp. identifies a new class of oomycete effector associated with host adaptation.</title>
        <authorList>
            <person name="Gaulin E."/>
        </authorList>
    </citation>
    <scope>NUCLEOTIDE SEQUENCE</scope>
    <source>
        <strain evidence="2">CBS 578.67</strain>
    </source>
</reference>
<protein>
    <submittedName>
        <fullName evidence="3">Aste57867_18847 protein</fullName>
    </submittedName>
</protein>
<feature type="compositionally biased region" description="Low complexity" evidence="1">
    <location>
        <begin position="85"/>
        <end position="109"/>
    </location>
</feature>
<dbReference type="EMBL" id="VJMH01006415">
    <property type="protein sequence ID" value="KAF0689736.1"/>
    <property type="molecule type" value="Genomic_DNA"/>
</dbReference>
<dbReference type="EMBL" id="CAADRA010006436">
    <property type="protein sequence ID" value="VFT95581.1"/>
    <property type="molecule type" value="Genomic_DNA"/>
</dbReference>
<feature type="region of interest" description="Disordered" evidence="1">
    <location>
        <begin position="303"/>
        <end position="325"/>
    </location>
</feature>
<sequence>MSRAAAVHSNKTSWDIDDAPIPRLSSRTHAPESTLALRPNSRNLQPLTRLGNGATVPAMDFIPPPSPSRPDNWFLYHPSALAIDSPVPSISRSSSASSSDESPTHSSKSMPTKKASPRPTLPPSQLPSTTKASPPRKSSHETKPATTFTPNPPRKRSTTTTTTVPSVAINHSPPPTTRPKQARPKKASARGGGGRATADGDERKATTRSKKVTHHGDAFEAKATTTPPLSTTTPSAVIDLVDVPDTPLAADNGRGTKSTKTTPHVETARELRKRKYAGQREEALVLAQDAVAFGKPTTRRSSKKNVLVVAPPPPRSTRRGAAAVPGQHVALSHQEKMLRVHLALEEKQNKEALSDDDNVAVVATMTPRRHDWICM</sequence>
<dbReference type="AlphaFoldDB" id="A0A485LBE0"/>
<feature type="compositionally biased region" description="Polar residues" evidence="1">
    <location>
        <begin position="255"/>
        <end position="264"/>
    </location>
</feature>